<evidence type="ECO:0000256" key="2">
    <source>
        <dbReference type="SAM" id="MobiDB-lite"/>
    </source>
</evidence>
<feature type="compositionally biased region" description="Polar residues" evidence="2">
    <location>
        <begin position="77"/>
        <end position="91"/>
    </location>
</feature>
<feature type="compositionally biased region" description="Polar residues" evidence="2">
    <location>
        <begin position="672"/>
        <end position="689"/>
    </location>
</feature>
<sequence>MEDRAPTTRLPQRSVTPTTITSQLPASSQSKLQKRRPSRDDETNSRGVISQQAPAQAVSSRPRKTSRSTPMFPQHPSIASSKPSPQISTSRLPKLEVPASIRTPSLASGSSASTIESPRSNVLRRKQTSVGAASGRPATRIRDDSISSQDDRQLMEGIPGGYKDPFSETVLGISLPPSSTILARSETQVDSYTNPLYDYEIGPTDILPLPTPQYALSATPSTRYSDSPGPFSVSSTPTSMSSYSPGTTLSRASNRTRQASPLQSRPPVTRHKTPDETNTRHPHTLSTVRESSTSSSSASTVVTDATKYKDVQSPNGLATLPQSPRVSDVISGVEERPRTQAPPEFAHLADQSPASMPTARRPSRPSRDGTPEISGLRGPSPIIQSNMLNFPSHHKRTASSESRTGLITARSKISIPAKPSSRNPSPNPSSTLPTATRAPARGPTPDVKQDRKPRRTSTGPAPAPAPAPSPSKTSRFGFFTRRTKTEPTPAAKSENKLHRRGPAAGTGHEGYGRYAVRGRSGSSVSTNSIGRSASAGTTSESLDKTPSTRKSSMTSTTSGEMDDFFLNRLAPVVIRGTGTSSELSRSPEPMQSSSSLDVSVSHGFELNKTMSNSSQSVLDKNRPTLLPSAMPDNVRNGSPMKKMTLGLRRPSESDDDTKRSFLPSMASKRTSRALQTAQGPNARSGSTSRIAGKVRKNSISEAAAEIKEGSWLKSSKKSKAETEAPKPSKRWNFFQRAHAGPRTATPAAPAASPVDQATVSRSIAHYALMDQSGLELDDIEQLMQEVDEGTESALSDDEPGRRERMQSMLLPPKPVMLSNSTAPVRSASPKVFLRPEAQPQPEHQQSKLSIDTSSRALSRNSDRYSLADLTPVTDLSRPSSPFGEPSPVRDKDLAPPMDVAVPSQPEPEFISEVPTQDEFVLPQNLPSPGPPPTSPPPRPSRLAQVGRIPQVVSSRRQPRRPSSQSFSRPFVSNQPRPAAPPRTSFDSIGSVVAIAGPAEPYPVLHGLSALAHGSAIATISPMEDEANRRSEFFKFPPRKDSEVSYSSSSGIWSFAPAVGTAIVPSPSAPLSDDELWNEYDDLIDEVLSPVTSRTNEDKNSLRSHPSLEPMPLRPKAPRNAPASDNDDEVTNPSLHLRRSRLLAVLHSAQSPTSSISFSEFISDYGERKISVIDPVTGRLSLPSSPQLSTGTATKRSTRSSLPASLSQSARQSKATITSKSSKDRESVNTNRYRDTRLMDIAESQNDGLLSMANLRFGALMTSKWLSFGRVLFSPVHFELKDPNEDRVLVIDGLGKDWSYYCALTYPEATVYDMGPDPSSTTSSEGASEPWSTLRNHRHICHPSLGKAFPFPMHFFACVVLRFPTALPSSEHRFILSEAKRVLRPGGYLEFSVLDMDLVNMGNRARRAVRGLKMRMQVADNSISLRNISDEVMAGIGRKGFVECNRCVVGVPVAGKLPSLDDVKRTTTKRKGSTASSASNTNNTMPLPKGPKPEVSFSDLLNASSSSESTDNGITDMVARVGRWWYSRCYESLVLPEAGEPGAATSGNLLENSIWRDESLINECEKRGTSFKLLIGYAKKPEVGVRRTVSV</sequence>
<feature type="region of interest" description="Disordered" evidence="2">
    <location>
        <begin position="1461"/>
        <end position="1498"/>
    </location>
</feature>
<feature type="compositionally biased region" description="Acidic residues" evidence="2">
    <location>
        <begin position="787"/>
        <end position="797"/>
    </location>
</feature>
<feature type="compositionally biased region" description="Polar residues" evidence="2">
    <location>
        <begin position="841"/>
        <end position="859"/>
    </location>
</feature>
<name>A0A8J2I5U0_9PLEO</name>
<feature type="region of interest" description="Disordered" evidence="2">
    <location>
        <begin position="577"/>
        <end position="732"/>
    </location>
</feature>
<dbReference type="Proteomes" id="UP000676310">
    <property type="component" value="Unassembled WGS sequence"/>
</dbReference>
<feature type="compositionally biased region" description="Low complexity" evidence="2">
    <location>
        <begin position="230"/>
        <end position="248"/>
    </location>
</feature>
<reference evidence="3" key="1">
    <citation type="submission" date="2021-05" db="EMBL/GenBank/DDBJ databases">
        <authorList>
            <person name="Stam R."/>
        </authorList>
    </citation>
    <scope>NUCLEOTIDE SEQUENCE</scope>
    <source>
        <strain evidence="3">CS162</strain>
    </source>
</reference>
<comment type="caution">
    <text evidence="3">The sequence shown here is derived from an EMBL/GenBank/DDBJ whole genome shotgun (WGS) entry which is preliminary data.</text>
</comment>
<evidence type="ECO:0000256" key="1">
    <source>
        <dbReference type="ARBA" id="ARBA00022581"/>
    </source>
</evidence>
<feature type="compositionally biased region" description="Polar residues" evidence="2">
    <location>
        <begin position="45"/>
        <end position="58"/>
    </location>
</feature>
<dbReference type="OrthoDB" id="5382952at2759"/>
<feature type="region of interest" description="Disordered" evidence="2">
    <location>
        <begin position="787"/>
        <end position="904"/>
    </location>
</feature>
<dbReference type="PANTHER" id="PTHR13037:SF24">
    <property type="entry name" value="POLYCOMB PROTEIN PCL-RELATED"/>
    <property type="match status" value="1"/>
</dbReference>
<organism evidence="3 4">
    <name type="scientific">Alternaria atra</name>
    <dbReference type="NCBI Taxonomy" id="119953"/>
    <lineage>
        <taxon>Eukaryota</taxon>
        <taxon>Fungi</taxon>
        <taxon>Dikarya</taxon>
        <taxon>Ascomycota</taxon>
        <taxon>Pezizomycotina</taxon>
        <taxon>Dothideomycetes</taxon>
        <taxon>Pleosporomycetidae</taxon>
        <taxon>Pleosporales</taxon>
        <taxon>Pleosporineae</taxon>
        <taxon>Pleosporaceae</taxon>
        <taxon>Alternaria</taxon>
        <taxon>Alternaria sect. Ulocladioides</taxon>
    </lineage>
</organism>
<keyword evidence="1" id="KW-0945">Host-virus interaction</keyword>
<gene>
    <name evidence="3" type="ORF">ALTATR162_LOCUS8960</name>
</gene>
<feature type="compositionally biased region" description="Low complexity" evidence="2">
    <location>
        <begin position="548"/>
        <end position="558"/>
    </location>
</feature>
<feature type="compositionally biased region" description="Polar residues" evidence="2">
    <location>
        <begin position="520"/>
        <end position="540"/>
    </location>
</feature>
<accession>A0A8J2I5U0</accession>
<feature type="compositionally biased region" description="Polar residues" evidence="2">
    <location>
        <begin position="1181"/>
        <end position="1219"/>
    </location>
</feature>
<feature type="compositionally biased region" description="Polar residues" evidence="2">
    <location>
        <begin position="608"/>
        <end position="618"/>
    </location>
</feature>
<feature type="region of interest" description="Disordered" evidence="2">
    <location>
        <begin position="1"/>
        <end position="152"/>
    </location>
</feature>
<feature type="compositionally biased region" description="Low complexity" evidence="2">
    <location>
        <begin position="949"/>
        <end position="972"/>
    </location>
</feature>
<evidence type="ECO:0008006" key="5">
    <source>
        <dbReference type="Google" id="ProtNLM"/>
    </source>
</evidence>
<feature type="compositionally biased region" description="Pro residues" evidence="2">
    <location>
        <begin position="925"/>
        <end position="939"/>
    </location>
</feature>
<feature type="compositionally biased region" description="Low complexity" evidence="2">
    <location>
        <begin position="584"/>
        <end position="601"/>
    </location>
</feature>
<feature type="compositionally biased region" description="Polar residues" evidence="2">
    <location>
        <begin position="249"/>
        <end position="263"/>
    </location>
</feature>
<feature type="region of interest" description="Disordered" evidence="2">
    <location>
        <begin position="920"/>
        <end position="984"/>
    </location>
</feature>
<feature type="compositionally biased region" description="Polar residues" evidence="2">
    <location>
        <begin position="312"/>
        <end position="325"/>
    </location>
</feature>
<feature type="region of interest" description="Disordered" evidence="2">
    <location>
        <begin position="1176"/>
        <end position="1230"/>
    </location>
</feature>
<dbReference type="EMBL" id="CAJRGZ010000023">
    <property type="protein sequence ID" value="CAG5178955.1"/>
    <property type="molecule type" value="Genomic_DNA"/>
</dbReference>
<dbReference type="GeneID" id="67021128"/>
<dbReference type="PANTHER" id="PTHR13037">
    <property type="entry name" value="FORMIN"/>
    <property type="match status" value="1"/>
</dbReference>
<feature type="compositionally biased region" description="Basic and acidic residues" evidence="2">
    <location>
        <begin position="140"/>
        <end position="152"/>
    </location>
</feature>
<feature type="compositionally biased region" description="Low complexity" evidence="2">
    <location>
        <begin position="1472"/>
        <end position="1483"/>
    </location>
</feature>
<feature type="compositionally biased region" description="Polar residues" evidence="2">
    <location>
        <begin position="102"/>
        <end position="120"/>
    </location>
</feature>
<dbReference type="InterPro" id="IPR029063">
    <property type="entry name" value="SAM-dependent_MTases_sf"/>
</dbReference>
<feature type="compositionally biased region" description="Polar residues" evidence="2">
    <location>
        <begin position="214"/>
        <end position="225"/>
    </location>
</feature>
<feature type="compositionally biased region" description="Polar residues" evidence="2">
    <location>
        <begin position="9"/>
        <end position="31"/>
    </location>
</feature>
<protein>
    <recommendedName>
        <fullName evidence="5">Methyltransferase type 11 domain-containing protein</fullName>
    </recommendedName>
</protein>
<feature type="compositionally biased region" description="Basic and acidic residues" evidence="2">
    <location>
        <begin position="1220"/>
        <end position="1230"/>
    </location>
</feature>
<feature type="compositionally biased region" description="Basic and acidic residues" evidence="2">
    <location>
        <begin position="649"/>
        <end position="659"/>
    </location>
</feature>
<dbReference type="RefSeq" id="XP_043172528.1">
    <property type="nucleotide sequence ID" value="XM_043316593.1"/>
</dbReference>
<proteinExistence type="predicted"/>
<dbReference type="SUPFAM" id="SSF53335">
    <property type="entry name" value="S-adenosyl-L-methionine-dependent methyltransferases"/>
    <property type="match status" value="1"/>
</dbReference>
<evidence type="ECO:0000313" key="4">
    <source>
        <dbReference type="Proteomes" id="UP000676310"/>
    </source>
</evidence>
<feature type="compositionally biased region" description="Low complexity" evidence="2">
    <location>
        <begin position="419"/>
        <end position="434"/>
    </location>
</feature>
<keyword evidence="4" id="KW-1185">Reference proteome</keyword>
<evidence type="ECO:0000313" key="3">
    <source>
        <dbReference type="EMBL" id="CAG5178955.1"/>
    </source>
</evidence>
<feature type="region of interest" description="Disordered" evidence="2">
    <location>
        <begin position="1088"/>
        <end position="1131"/>
    </location>
</feature>
<feature type="compositionally biased region" description="Low complexity" evidence="2">
    <location>
        <begin position="284"/>
        <end position="303"/>
    </location>
</feature>
<feature type="region of interest" description="Disordered" evidence="2">
    <location>
        <begin position="212"/>
        <end position="562"/>
    </location>
</feature>